<evidence type="ECO:0000256" key="5">
    <source>
        <dbReference type="ARBA" id="ARBA00022833"/>
    </source>
</evidence>
<dbReference type="SMART" id="SM00355">
    <property type="entry name" value="ZnF_C2H2"/>
    <property type="match status" value="12"/>
</dbReference>
<feature type="region of interest" description="Disordered" evidence="8">
    <location>
        <begin position="636"/>
        <end position="662"/>
    </location>
</feature>
<dbReference type="PROSITE" id="PS50157">
    <property type="entry name" value="ZINC_FINGER_C2H2_2"/>
    <property type="match status" value="4"/>
</dbReference>
<name>A0A8J5JUK6_HOMAM</name>
<evidence type="ECO:0000313" key="11">
    <source>
        <dbReference type="Proteomes" id="UP000747542"/>
    </source>
</evidence>
<keyword evidence="4 7" id="KW-0863">Zinc-finger</keyword>
<sequence length="836" mass="93168">MSSVGSPGISGRLYLKMTEFGTTPFEDLILGSQFLPALATIDNENGEPAARVGVLQCRRCSASFLLVREALSHYRLHVFETHKEHFTVVVGGACPLPGCALGGDKVPTIHFHCAYCCFTSTEIMDLPLHMEGRHLAFYREVSLVLRGDDIQRTKVYTCGECGKKIQGTVSTVQHFLAHDSDHMKAGAARCSTMLNGGEYKDGEQVLVNGDGKSESEGAGKSSMQSNLWLLGSRLQNGSEEEKKCGEDESSQDKLSGSGIEVKSLKGVPVLISHMSIPGLQTLDLGALLQNGNKENEVIENGNIVDNINNNNYSNSPQEPLQVELNPLDLLTTVIEEDQKSEYPILPAEHFLLSLPAPTHFLEGESGGQEDSTDGFQDGQDNDDDGSNDGYSDIPSDILLDHLGVYQCDKCEETFKYQYLLVTHKHQGLNVPFECQVCGMEYTVLQELKRHMMTHSGANIYTCNVCSQGFSDRASLKTHSLSHGGTTERASKCESCACEFPSKSELTRHIVKYQGTCNPNKSEGVRCATCGEDLPTLEALKDHRRTAHPTPEVTQGSGKKGFECDYCGKTFNCRSNLRDHLVPEGYHRCTECLQMFASEERFKIHKDKGHCQVSHRCQHCGLRCSTETRLQNHLQKGVCQKKDSPSSQNSSDAPKKRRLGKEREKPQEEIVCDRCNYTKDCCCTFSCNHCGKRVFSIMAYTLHSERTCPVLKHRRERIRMAIMEKRRRREGLAPSTEELTLPLEIKPEVGQRIQPYRDFLRIGHDKSIDGKDFKRKSFDSVREDMKRREVVIEKPVEIVNQRPEDGDGDDSSSGSLTDLSTFTSPNILQPVTNPTDE</sequence>
<dbReference type="GO" id="GO:0008270">
    <property type="term" value="F:zinc ion binding"/>
    <property type="evidence" value="ECO:0007669"/>
    <property type="project" value="UniProtKB-KW"/>
</dbReference>
<dbReference type="FunFam" id="3.30.160.60:FF:000100">
    <property type="entry name" value="Zinc finger 45-like"/>
    <property type="match status" value="1"/>
</dbReference>
<evidence type="ECO:0000256" key="2">
    <source>
        <dbReference type="ARBA" id="ARBA00022723"/>
    </source>
</evidence>
<feature type="region of interest" description="Disordered" evidence="8">
    <location>
        <begin position="361"/>
        <end position="392"/>
    </location>
</feature>
<feature type="domain" description="C2H2-type" evidence="9">
    <location>
        <begin position="561"/>
        <end position="586"/>
    </location>
</feature>
<dbReference type="GO" id="GO:0000977">
    <property type="term" value="F:RNA polymerase II transcription regulatory region sequence-specific DNA binding"/>
    <property type="evidence" value="ECO:0007669"/>
    <property type="project" value="TreeGrafter"/>
</dbReference>
<evidence type="ECO:0000256" key="1">
    <source>
        <dbReference type="ARBA" id="ARBA00004123"/>
    </source>
</evidence>
<evidence type="ECO:0000313" key="10">
    <source>
        <dbReference type="EMBL" id="KAG7161354.1"/>
    </source>
</evidence>
<evidence type="ECO:0000256" key="8">
    <source>
        <dbReference type="SAM" id="MobiDB-lite"/>
    </source>
</evidence>
<dbReference type="PROSITE" id="PS00028">
    <property type="entry name" value="ZINC_FINGER_C2H2_1"/>
    <property type="match status" value="5"/>
</dbReference>
<comment type="subcellular location">
    <subcellularLocation>
        <location evidence="1">Nucleus</location>
    </subcellularLocation>
</comment>
<keyword evidence="3" id="KW-0677">Repeat</keyword>
<dbReference type="InterPro" id="IPR013087">
    <property type="entry name" value="Znf_C2H2_type"/>
</dbReference>
<dbReference type="Gene3D" id="3.30.160.60">
    <property type="entry name" value="Classic Zinc Finger"/>
    <property type="match status" value="3"/>
</dbReference>
<organism evidence="10 11">
    <name type="scientific">Homarus americanus</name>
    <name type="common">American lobster</name>
    <dbReference type="NCBI Taxonomy" id="6706"/>
    <lineage>
        <taxon>Eukaryota</taxon>
        <taxon>Metazoa</taxon>
        <taxon>Ecdysozoa</taxon>
        <taxon>Arthropoda</taxon>
        <taxon>Crustacea</taxon>
        <taxon>Multicrustacea</taxon>
        <taxon>Malacostraca</taxon>
        <taxon>Eumalacostraca</taxon>
        <taxon>Eucarida</taxon>
        <taxon>Decapoda</taxon>
        <taxon>Pleocyemata</taxon>
        <taxon>Astacidea</taxon>
        <taxon>Nephropoidea</taxon>
        <taxon>Nephropidae</taxon>
        <taxon>Homarus</taxon>
    </lineage>
</organism>
<feature type="domain" description="C2H2-type" evidence="9">
    <location>
        <begin position="460"/>
        <end position="487"/>
    </location>
</feature>
<evidence type="ECO:0000259" key="9">
    <source>
        <dbReference type="PROSITE" id="PS50157"/>
    </source>
</evidence>
<accession>A0A8J5JUK6</accession>
<keyword evidence="5" id="KW-0862">Zinc</keyword>
<feature type="compositionally biased region" description="Low complexity" evidence="8">
    <location>
        <begin position="810"/>
        <end position="820"/>
    </location>
</feature>
<dbReference type="EMBL" id="JAHLQT010029499">
    <property type="protein sequence ID" value="KAG7161354.1"/>
    <property type="molecule type" value="Genomic_DNA"/>
</dbReference>
<evidence type="ECO:0000256" key="7">
    <source>
        <dbReference type="PROSITE-ProRule" id="PRU00042"/>
    </source>
</evidence>
<dbReference type="AlphaFoldDB" id="A0A8J5JUK6"/>
<gene>
    <name evidence="10" type="primary">Zfp26-L9</name>
    <name evidence="10" type="ORF">Hamer_G013987</name>
</gene>
<dbReference type="SUPFAM" id="SSF57667">
    <property type="entry name" value="beta-beta-alpha zinc fingers"/>
    <property type="match status" value="3"/>
</dbReference>
<dbReference type="InterPro" id="IPR036236">
    <property type="entry name" value="Znf_C2H2_sf"/>
</dbReference>
<feature type="domain" description="C2H2-type" evidence="9">
    <location>
        <begin position="432"/>
        <end position="459"/>
    </location>
</feature>
<feature type="region of interest" description="Disordered" evidence="8">
    <location>
        <begin position="793"/>
        <end position="836"/>
    </location>
</feature>
<comment type="caution">
    <text evidence="10">The sequence shown here is derived from an EMBL/GenBank/DDBJ whole genome shotgun (WGS) entry which is preliminary data.</text>
</comment>
<keyword evidence="11" id="KW-1185">Reference proteome</keyword>
<evidence type="ECO:0000256" key="4">
    <source>
        <dbReference type="ARBA" id="ARBA00022771"/>
    </source>
</evidence>
<keyword evidence="2" id="KW-0479">Metal-binding</keyword>
<dbReference type="PANTHER" id="PTHR24381:SF393">
    <property type="entry name" value="CHROMATIN-LINKED ADAPTOR FOR MSL PROTEINS, ISOFORM B"/>
    <property type="match status" value="1"/>
</dbReference>
<keyword evidence="6" id="KW-0539">Nucleus</keyword>
<protein>
    <submittedName>
        <fullName evidence="10">Zinc finger protein 26-like 9</fullName>
    </submittedName>
</protein>
<reference evidence="10" key="1">
    <citation type="journal article" date="2021" name="Sci. Adv.">
        <title>The American lobster genome reveals insights on longevity, neural, and immune adaptations.</title>
        <authorList>
            <person name="Polinski J.M."/>
            <person name="Zimin A.V."/>
            <person name="Clark K.F."/>
            <person name="Kohn A.B."/>
            <person name="Sadowski N."/>
            <person name="Timp W."/>
            <person name="Ptitsyn A."/>
            <person name="Khanna P."/>
            <person name="Romanova D.Y."/>
            <person name="Williams P."/>
            <person name="Greenwood S.J."/>
            <person name="Moroz L.L."/>
            <person name="Walt D.R."/>
            <person name="Bodnar A.G."/>
        </authorList>
    </citation>
    <scope>NUCLEOTIDE SEQUENCE</scope>
    <source>
        <strain evidence="10">GMGI-L3</strain>
    </source>
</reference>
<evidence type="ECO:0000256" key="6">
    <source>
        <dbReference type="ARBA" id="ARBA00023242"/>
    </source>
</evidence>
<dbReference type="GO" id="GO:0000981">
    <property type="term" value="F:DNA-binding transcription factor activity, RNA polymerase II-specific"/>
    <property type="evidence" value="ECO:0007669"/>
    <property type="project" value="TreeGrafter"/>
</dbReference>
<feature type="domain" description="C2H2-type" evidence="9">
    <location>
        <begin position="156"/>
        <end position="183"/>
    </location>
</feature>
<feature type="compositionally biased region" description="Polar residues" evidence="8">
    <location>
        <begin position="821"/>
        <end position="836"/>
    </location>
</feature>
<proteinExistence type="predicted"/>
<evidence type="ECO:0000256" key="3">
    <source>
        <dbReference type="ARBA" id="ARBA00022737"/>
    </source>
</evidence>
<feature type="region of interest" description="Disordered" evidence="8">
    <location>
        <begin position="238"/>
        <end position="257"/>
    </location>
</feature>
<dbReference type="PANTHER" id="PTHR24381">
    <property type="entry name" value="ZINC FINGER PROTEIN"/>
    <property type="match status" value="1"/>
</dbReference>
<dbReference type="GO" id="GO:0005634">
    <property type="term" value="C:nucleus"/>
    <property type="evidence" value="ECO:0007669"/>
    <property type="project" value="UniProtKB-SubCell"/>
</dbReference>
<dbReference type="Proteomes" id="UP000747542">
    <property type="component" value="Unassembled WGS sequence"/>
</dbReference>
<dbReference type="FunFam" id="3.30.160.60:FF:000446">
    <property type="entry name" value="Zinc finger protein"/>
    <property type="match status" value="1"/>
</dbReference>
<dbReference type="Pfam" id="PF00096">
    <property type="entry name" value="zf-C2H2"/>
    <property type="match status" value="3"/>
</dbReference>